<dbReference type="CDD" id="cd20710">
    <property type="entry name" value="NOT1_connector"/>
    <property type="match status" value="1"/>
</dbReference>
<dbReference type="InterPro" id="IPR032193">
    <property type="entry name" value="CNOT1_TTP_bind"/>
</dbReference>
<keyword evidence="5" id="KW-0539">Nucleus</keyword>
<dbReference type="Pfam" id="PF04054">
    <property type="entry name" value="Not1"/>
    <property type="match status" value="1"/>
</dbReference>
<evidence type="ECO:0000256" key="4">
    <source>
        <dbReference type="ARBA" id="ARBA00023163"/>
    </source>
</evidence>
<evidence type="ECO:0000256" key="5">
    <source>
        <dbReference type="ARBA" id="ARBA00023242"/>
    </source>
</evidence>
<feature type="compositionally biased region" description="Low complexity" evidence="8">
    <location>
        <begin position="869"/>
        <end position="885"/>
    </location>
</feature>
<gene>
    <name evidence="15" type="ORF">LRAMOSA05513</name>
</gene>
<organism evidence="15">
    <name type="scientific">Lichtheimia ramosa</name>
    <dbReference type="NCBI Taxonomy" id="688394"/>
    <lineage>
        <taxon>Eukaryota</taxon>
        <taxon>Fungi</taxon>
        <taxon>Fungi incertae sedis</taxon>
        <taxon>Mucoromycota</taxon>
        <taxon>Mucoromycotina</taxon>
        <taxon>Mucoromycetes</taxon>
        <taxon>Mucorales</taxon>
        <taxon>Lichtheimiaceae</taxon>
        <taxon>Lichtheimia</taxon>
    </lineage>
</organism>
<dbReference type="GO" id="GO:0000932">
    <property type="term" value="C:P-body"/>
    <property type="evidence" value="ECO:0007669"/>
    <property type="project" value="TreeGrafter"/>
</dbReference>
<evidence type="ECO:0000259" key="12">
    <source>
        <dbReference type="Pfam" id="PF16417"/>
    </source>
</evidence>
<dbReference type="GO" id="GO:0000289">
    <property type="term" value="P:nuclear-transcribed mRNA poly(A) tail shortening"/>
    <property type="evidence" value="ECO:0007669"/>
    <property type="project" value="UniProtKB-ARBA"/>
</dbReference>
<dbReference type="Gene3D" id="1.25.40.790">
    <property type="match status" value="1"/>
</dbReference>
<dbReference type="Gene3D" id="1.25.40.800">
    <property type="match status" value="1"/>
</dbReference>
<evidence type="ECO:0000259" key="9">
    <source>
        <dbReference type="Pfam" id="PF04054"/>
    </source>
</evidence>
<evidence type="ECO:0000259" key="10">
    <source>
        <dbReference type="Pfam" id="PF12842"/>
    </source>
</evidence>
<dbReference type="Gene3D" id="1.25.40.840">
    <property type="entry name" value="CCR4-NOT transcription complex subunit 1 TTP binding domain"/>
    <property type="match status" value="1"/>
</dbReference>
<dbReference type="PANTHER" id="PTHR13162">
    <property type="entry name" value="CCR4-NOT TRANSCRIPTION COMPLEX"/>
    <property type="match status" value="1"/>
</dbReference>
<dbReference type="GO" id="GO:0060090">
    <property type="term" value="F:molecular adaptor activity"/>
    <property type="evidence" value="ECO:0007669"/>
    <property type="project" value="TreeGrafter"/>
</dbReference>
<dbReference type="InterPro" id="IPR040398">
    <property type="entry name" value="Not1"/>
</dbReference>
<keyword evidence="3" id="KW-0805">Transcription regulation</keyword>
<feature type="compositionally biased region" description="Basic and acidic residues" evidence="8">
    <location>
        <begin position="906"/>
        <end position="919"/>
    </location>
</feature>
<reference evidence="15" key="1">
    <citation type="journal article" date="2014" name="Genome Announc.">
        <title>De novo whole-genome sequence and genome annotation of Lichtheimia ramosa.</title>
        <authorList>
            <person name="Linde J."/>
            <person name="Schwartze V."/>
            <person name="Binder U."/>
            <person name="Lass-Florl C."/>
            <person name="Voigt K."/>
            <person name="Horn F."/>
        </authorList>
    </citation>
    <scope>NUCLEOTIDE SEQUENCE</scope>
    <source>
        <strain evidence="15">JMRC FSU:6197</strain>
    </source>
</reference>
<evidence type="ECO:0000256" key="6">
    <source>
        <dbReference type="ARBA" id="ARBA00059181"/>
    </source>
</evidence>
<accession>A0A077X163</accession>
<evidence type="ECO:0000256" key="2">
    <source>
        <dbReference type="ARBA" id="ARBA00022491"/>
    </source>
</evidence>
<feature type="domain" description="CCR4-NOT transcription complex subunit 1-like NOT1 connector" evidence="14">
    <location>
        <begin position="1208"/>
        <end position="1393"/>
    </location>
</feature>
<feature type="domain" description="CCR4-NOT transcription complex subunit 1 CAF1-binding" evidence="11">
    <location>
        <begin position="649"/>
        <end position="867"/>
    </location>
</feature>
<dbReference type="EMBL" id="LK023379">
    <property type="protein sequence ID" value="CDS13335.1"/>
    <property type="molecule type" value="Genomic_DNA"/>
</dbReference>
<dbReference type="OrthoDB" id="1933107at2759"/>
<dbReference type="InterPro" id="IPR024557">
    <property type="entry name" value="CNOT1_dom_4"/>
</dbReference>
<evidence type="ECO:0000256" key="8">
    <source>
        <dbReference type="SAM" id="MobiDB-lite"/>
    </source>
</evidence>
<feature type="domain" description="CCR4-NOT transcription complex subunit 1 HEAT repeat" evidence="13">
    <location>
        <begin position="244"/>
        <end position="389"/>
    </location>
</feature>
<evidence type="ECO:0000259" key="14">
    <source>
        <dbReference type="Pfam" id="PF25097"/>
    </source>
</evidence>
<feature type="region of interest" description="Disordered" evidence="8">
    <location>
        <begin position="865"/>
        <end position="930"/>
    </location>
</feature>
<protein>
    <recommendedName>
        <fullName evidence="7">General negative regulator of transcription subunit 1</fullName>
    </recommendedName>
</protein>
<dbReference type="InterPro" id="IPR007196">
    <property type="entry name" value="CCR4-Not_Not1_C"/>
</dbReference>
<evidence type="ECO:0000259" key="11">
    <source>
        <dbReference type="Pfam" id="PF16415"/>
    </source>
</evidence>
<keyword evidence="4" id="KW-0804">Transcription</keyword>
<sequence>MSTSTDLFTLSKAFLKAGYAATSTVENAMQVMDMVQVRNEDAIARVLAVMVRTHSDLEPSADGQRTWQVDNFVEAIRQQDPSINWTTVLCKLDHPEFTLYNLAGLKMIVDTWNASQKHNPTPEEFPLQVFFLPWQNVRGQLSVLYQMLCSPPELFDLANHPGITSVIRPVHIMALNTTMRPAAMQLAAFQLNCLEMISAIISLADTSVGDDVRFLMERLTVQYPELLLLGLAQLQPVKNDLQRTLLLKLLNIFLIGHANSALVITLLMRVQPSLMVEGLLDMYAKDPTSLPRILDVAQETKILVHILRVDAPMFVLDLASLAARRQHLNMEKWLSERVAAADGLAFSIMCVDFLEKKCSEEVAKYSRSNANIPTLPLSIDVLRIFFRVLGERQLPAQESEKLWKIMQLYSQLHAGATDNTSPSMGRVSTPGMTADTNGLDQSQSAAEIELMVKRYFVRLYSGELSAEKFVAVLHNCHDSQDQNQTEFFSCTVHTLLDEVRFFNQYPDDELRVTGKLFGLLIHHHLITYTLLRLALKHILDAVNSPVGSKMFQFGVFALAQFLDRLSEWPQYTMLLSKIPGLKEYPSIVESIDAAISRLSSTVNDNEHLQTASSTPRGAHASSPAPSDDDRGNTTSAQLTKLLESSNSYDIPPEDVQEKIAFAINNLTLGNMDDKLQQIEPLLDETRWKWFSHYLIVRRVSVEKNNHDLYSTLLTRIDSAGLTDAMIEETYRNIKILLHSKSTDASQRDRDTLKILGSWLGKMTLVKNKPIRHKDLSFKDLLLECYDQKRLIVAIPLTCRVLQEASNSKIFKPPNPWLMGILKLLAELYWQENLSLKLKFEIEILYKALELDLNEIEPTSLLERRQMTMASSSAPSAPSAAQQSQPVPQPTTALDNMSQSLQQQQDQHLKRPNLPDRFPDTEEEDTLRWPSGNEHAFDVDVSALLSKLQFSQAILQAFEQSPVMKMCVFRAMTEAIHKIVPSAVVTAANIASASTRNLVLKDFATDADEMKLKRAAHSMSSTLSARLAVATCKEPLCNTIIETIRMQVAQANLPETIGEEIGSSIILDNIDLIEAFVEQQAQLRSMNDIERIMAPSYASRRMHKENPHSPYFDMLSLQGSPHNIQLPEFLKPIGNVSYEQMQFYDTFDHLPTPPIETQMPANSMPPSSYPYGVYPGVSAAPGIPAPAVPEQVNDSSALVSKIQSMLNDLDQYIRQPSNNDIRSFKELPPQHEIYQYMRQFLVFIKSNPMAPNALQTFAEKVMLMLYQSSTAFALETYTAFLQAIFELYPELAKEAVSWFLYADDERKYNADVTYMLISYELIPLEEHDVQLSKLIRAKADGILDYAVSLMRLCLLSKSDVSVLEDHVLTVAALQDLVKNAEAPETVVAFIHEIEDQYKEMLSQTVTVEGSYLEMRMLLAQWTRLCIHPMCKDSLLNKLATKITKDMCKTDDQQHIFLRMCIQTAVQQYLSFSSPASPNQYRIKDSTDSVARLFAFMTMAQDSSNDKDDNRTKFLYDALSVIVLMLASHHQSQEHNFDQRPFLRLLLSTFIEISKAAVDINAIVPFSEILYTIRPSLLPGFAFSWLQIISHRVILSELLAGHDGERWKLCEKLIVALLEFLGELVQQGGLALQSSQIFYRGTLRTLVVILHDFPEFLSHHYLTLVTVIPHDCVQIRNLVLSAFPPNMRLPDPSVPDTSLDNLAEFNEAPAMSLNYTASLRVDDVNIMGLADDYMNEESITDTDTSSFLTKALDYIQQTSSNGHHYHVHRLGALVLYIGSKGAALTSTTALESNPATHFYSYLLEHMPAEGRYILLSAMTDHLRYPNSHTYFFKSVLLHLFTQKTETIKENITRVLLERLIVNRPHPWGLLATFIELLSVPGFWQHKFIHAAPEFQRLFDNVSRYVKRQS</sequence>
<dbReference type="FunFam" id="1.25.40.180:FF:000012">
    <property type="entry name" value="Ccr4-Not transcription complex subunit"/>
    <property type="match status" value="1"/>
</dbReference>
<proteinExistence type="predicted"/>
<evidence type="ECO:0000256" key="3">
    <source>
        <dbReference type="ARBA" id="ARBA00023015"/>
    </source>
</evidence>
<dbReference type="Pfam" id="PF12842">
    <property type="entry name" value="DUF3819"/>
    <property type="match status" value="1"/>
</dbReference>
<dbReference type="PANTHER" id="PTHR13162:SF8">
    <property type="entry name" value="CCR4-NOT TRANSCRIPTION COMPLEX SUBUNIT 1"/>
    <property type="match status" value="1"/>
</dbReference>
<name>A0A077X163_9FUNG</name>
<evidence type="ECO:0000259" key="13">
    <source>
        <dbReference type="Pfam" id="PF16418"/>
    </source>
</evidence>
<dbReference type="GO" id="GO:0017148">
    <property type="term" value="P:negative regulation of translation"/>
    <property type="evidence" value="ECO:0007669"/>
    <property type="project" value="InterPro"/>
</dbReference>
<evidence type="ECO:0000256" key="7">
    <source>
        <dbReference type="ARBA" id="ARBA00074459"/>
    </source>
</evidence>
<feature type="compositionally biased region" description="Polar residues" evidence="8">
    <location>
        <begin position="605"/>
        <end position="615"/>
    </location>
</feature>
<feature type="domain" description="CCR4-NOT transcription complex subunit 1 TTP binding" evidence="12">
    <location>
        <begin position="440"/>
        <end position="598"/>
    </location>
</feature>
<feature type="domain" description="CCR4-NOT transcription complex subunit 1" evidence="10">
    <location>
        <begin position="962"/>
        <end position="1103"/>
    </location>
</feature>
<dbReference type="GO" id="GO:0005634">
    <property type="term" value="C:nucleus"/>
    <property type="evidence" value="ECO:0007669"/>
    <property type="project" value="UniProtKB-SubCell"/>
</dbReference>
<keyword evidence="2" id="KW-0678">Repressor</keyword>
<dbReference type="GO" id="GO:0030015">
    <property type="term" value="C:CCR4-NOT core complex"/>
    <property type="evidence" value="ECO:0007669"/>
    <property type="project" value="InterPro"/>
</dbReference>
<dbReference type="InterPro" id="IPR032191">
    <property type="entry name" value="CNOT1_CAF1_bind"/>
</dbReference>
<dbReference type="InterPro" id="IPR055454">
    <property type="entry name" value="CNOT1-like_NOT1_connector"/>
</dbReference>
<dbReference type="Gene3D" id="1.25.40.180">
    <property type="match status" value="1"/>
</dbReference>
<feature type="domain" description="CCR4-Not complex component Not1 C-terminal" evidence="9">
    <location>
        <begin position="1558"/>
        <end position="1899"/>
    </location>
</feature>
<comment type="function">
    <text evidence="6">Acts as a component of the CCR4-NOT core complex, which in the nucleus seems to be a general transcription factor, and in the cytoplasm the major mRNA deadenylase involved in mRNA turnover. The NOT protein subcomplex negatively regulates the basal and activated transcription of many genes. Preferentially affects TC-type TATA element-dependent transcription. Could directly or indirectly inhibit component(s) of the general transcription machinery.</text>
</comment>
<feature type="region of interest" description="Disordered" evidence="8">
    <location>
        <begin position="605"/>
        <end position="633"/>
    </location>
</feature>
<dbReference type="Pfam" id="PF25097">
    <property type="entry name" value="ARM_Cnot1"/>
    <property type="match status" value="1"/>
</dbReference>
<evidence type="ECO:0000256" key="1">
    <source>
        <dbReference type="ARBA" id="ARBA00004123"/>
    </source>
</evidence>
<evidence type="ECO:0000313" key="15">
    <source>
        <dbReference type="EMBL" id="CDS13335.1"/>
    </source>
</evidence>
<dbReference type="Pfam" id="PF16417">
    <property type="entry name" value="CNOT1_TTP_bind"/>
    <property type="match status" value="1"/>
</dbReference>
<dbReference type="InterPro" id="IPR038535">
    <property type="entry name" value="CNOT1_TTP_bind_sf"/>
</dbReference>
<dbReference type="InterPro" id="IPR032194">
    <property type="entry name" value="CNOT1_HEAT"/>
</dbReference>
<comment type="subcellular location">
    <subcellularLocation>
        <location evidence="1">Nucleus</location>
    </subcellularLocation>
</comment>
<dbReference type="Pfam" id="PF16418">
    <property type="entry name" value="CNOT1_HEAT"/>
    <property type="match status" value="1"/>
</dbReference>
<dbReference type="Pfam" id="PF16415">
    <property type="entry name" value="CNOT1_CAF1_bind"/>
    <property type="match status" value="1"/>
</dbReference>